<evidence type="ECO:0000256" key="5">
    <source>
        <dbReference type="SAM" id="MobiDB-lite"/>
    </source>
</evidence>
<dbReference type="SUPFAM" id="SSF144083">
    <property type="entry name" value="Magnesium transport protein CorA, transmembrane region"/>
    <property type="match status" value="1"/>
</dbReference>
<gene>
    <name evidence="7" type="ORF">BJX63DRAFT_438119</name>
</gene>
<name>A0ABR4GSY2_9EURO</name>
<reference evidence="7 8" key="1">
    <citation type="submission" date="2024-07" db="EMBL/GenBank/DDBJ databases">
        <title>Section-level genome sequencing and comparative genomics of Aspergillus sections Usti and Cavernicolus.</title>
        <authorList>
            <consortium name="Lawrence Berkeley National Laboratory"/>
            <person name="Nybo J.L."/>
            <person name="Vesth T.C."/>
            <person name="Theobald S."/>
            <person name="Frisvad J.C."/>
            <person name="Larsen T.O."/>
            <person name="Kjaerboelling I."/>
            <person name="Rothschild-Mancinelli K."/>
            <person name="Lyhne E.K."/>
            <person name="Kogle M.E."/>
            <person name="Barry K."/>
            <person name="Clum A."/>
            <person name="Na H."/>
            <person name="Ledsgaard L."/>
            <person name="Lin J."/>
            <person name="Lipzen A."/>
            <person name="Kuo A."/>
            <person name="Riley R."/>
            <person name="Mondo S."/>
            <person name="Labutti K."/>
            <person name="Haridas S."/>
            <person name="Pangalinan J."/>
            <person name="Salamov A.A."/>
            <person name="Simmons B.A."/>
            <person name="Magnuson J.K."/>
            <person name="Chen J."/>
            <person name="Drula E."/>
            <person name="Henrissat B."/>
            <person name="Wiebenga A."/>
            <person name="Lubbers R.J."/>
            <person name="Gomes A.C."/>
            <person name="Makela M.R."/>
            <person name="Stajich J."/>
            <person name="Grigoriev I.V."/>
            <person name="Mortensen U.H."/>
            <person name="De Vries R.P."/>
            <person name="Baker S.E."/>
            <person name="Andersen M.R."/>
        </authorList>
    </citation>
    <scope>NUCLEOTIDE SEQUENCE [LARGE SCALE GENOMIC DNA]</scope>
    <source>
        <strain evidence="7 8">CBS 588.65</strain>
    </source>
</reference>
<comment type="caution">
    <text evidence="7">The sequence shown here is derived from an EMBL/GenBank/DDBJ whole genome shotgun (WGS) entry which is preliminary data.</text>
</comment>
<feature type="compositionally biased region" description="Polar residues" evidence="5">
    <location>
        <begin position="118"/>
        <end position="129"/>
    </location>
</feature>
<evidence type="ECO:0000256" key="4">
    <source>
        <dbReference type="ARBA" id="ARBA00023136"/>
    </source>
</evidence>
<dbReference type="EMBL" id="JBFXLT010000202">
    <property type="protein sequence ID" value="KAL2802180.1"/>
    <property type="molecule type" value="Genomic_DNA"/>
</dbReference>
<evidence type="ECO:0000313" key="7">
    <source>
        <dbReference type="EMBL" id="KAL2802180.1"/>
    </source>
</evidence>
<evidence type="ECO:0000256" key="3">
    <source>
        <dbReference type="ARBA" id="ARBA00022989"/>
    </source>
</evidence>
<proteinExistence type="predicted"/>
<protein>
    <submittedName>
        <fullName evidence="7">Uncharacterized protein</fullName>
    </submittedName>
</protein>
<evidence type="ECO:0000256" key="2">
    <source>
        <dbReference type="ARBA" id="ARBA00022692"/>
    </source>
</evidence>
<keyword evidence="8" id="KW-1185">Reference proteome</keyword>
<comment type="subcellular location">
    <subcellularLocation>
        <location evidence="1">Membrane</location>
        <topology evidence="1">Multi-pass membrane protein</topology>
    </subcellularLocation>
</comment>
<feature type="region of interest" description="Disordered" evidence="5">
    <location>
        <begin position="99"/>
        <end position="129"/>
    </location>
</feature>
<sequence length="511" mass="58087">MPMAPTLAQIKDAIGADSVSLPDPCSLVREITENFNIHLSPSLSMSLIRQALDDYESNIPTAPTARVEPTTSECDYNSTGLLPTFHNPATTPVAASKLINSPTTPKGEAKSNHFPSYVDQSHQGPSSSSCIAPLRSEDGIFAFEETNPDEWRSCGWDWEASEPKLNTNVAVFVLDKSKIEHFQHHFDDRFWSVLVKGVNDSFHCEYDYAYGTVAPKVSWACFKIKQVYSVDDYLWRQLCIHVKWGLQTQRQLIFIFDLAQLTSITASETAKLFLGRTSDFDERQWNPFSQCVSEKNEARFPNLHDYARHLLHSLETIEVAESTIETLFKEQEHWRQEQSKIFHKNEILWLKTRQRLLFESNRAHSLKVALASLCERYINEINLGSNLAAQISIQATSKDSATMKFIATLTMVYLPGTFVSGIFGTAFFSVDSDGLSVSGMFWSYWIVALPLALLTFLVWFMWHRPDMFPTAVQRRFRLVANNGSDPLTFEKFATKFSNRGFKVEKNPVLEV</sequence>
<dbReference type="Proteomes" id="UP001610334">
    <property type="component" value="Unassembled WGS sequence"/>
</dbReference>
<evidence type="ECO:0000256" key="1">
    <source>
        <dbReference type="ARBA" id="ARBA00004141"/>
    </source>
</evidence>
<dbReference type="Gene3D" id="1.20.58.340">
    <property type="entry name" value="Magnesium transport protein CorA, transmembrane region"/>
    <property type="match status" value="1"/>
</dbReference>
<keyword evidence="4 6" id="KW-0472">Membrane</keyword>
<dbReference type="InterPro" id="IPR045863">
    <property type="entry name" value="CorA_TM1_TM2"/>
</dbReference>
<evidence type="ECO:0000256" key="6">
    <source>
        <dbReference type="SAM" id="Phobius"/>
    </source>
</evidence>
<keyword evidence="2 6" id="KW-0812">Transmembrane</keyword>
<evidence type="ECO:0000313" key="8">
    <source>
        <dbReference type="Proteomes" id="UP001610334"/>
    </source>
</evidence>
<accession>A0ABR4GSY2</accession>
<organism evidence="7 8">
    <name type="scientific">Aspergillus granulosus</name>
    <dbReference type="NCBI Taxonomy" id="176169"/>
    <lineage>
        <taxon>Eukaryota</taxon>
        <taxon>Fungi</taxon>
        <taxon>Dikarya</taxon>
        <taxon>Ascomycota</taxon>
        <taxon>Pezizomycotina</taxon>
        <taxon>Eurotiomycetes</taxon>
        <taxon>Eurotiomycetidae</taxon>
        <taxon>Eurotiales</taxon>
        <taxon>Aspergillaceae</taxon>
        <taxon>Aspergillus</taxon>
        <taxon>Aspergillus subgen. Nidulantes</taxon>
    </lineage>
</organism>
<feature type="transmembrane region" description="Helical" evidence="6">
    <location>
        <begin position="442"/>
        <end position="462"/>
    </location>
</feature>
<keyword evidence="3 6" id="KW-1133">Transmembrane helix</keyword>
<feature type="transmembrane region" description="Helical" evidence="6">
    <location>
        <begin position="405"/>
        <end position="430"/>
    </location>
</feature>